<keyword evidence="1 11" id="KW-0121">Carboxypeptidase</keyword>
<comment type="caution">
    <text evidence="11">The sequence shown here is derived from an EMBL/GenBank/DDBJ whole genome shotgun (WGS) entry which is preliminary data.</text>
</comment>
<keyword evidence="12" id="KW-1185">Reference proteome</keyword>
<dbReference type="Gene3D" id="1.10.3810.10">
    <property type="entry name" value="Biosynthetic peptidoglycan transglycosylase-like"/>
    <property type="match status" value="1"/>
</dbReference>
<evidence type="ECO:0000256" key="7">
    <source>
        <dbReference type="ARBA" id="ARBA00034000"/>
    </source>
</evidence>
<dbReference type="InterPro" id="IPR050396">
    <property type="entry name" value="Glycosyltr_51/Transpeptidase"/>
</dbReference>
<reference evidence="11 12" key="1">
    <citation type="submission" date="2018-03" db="EMBL/GenBank/DDBJ databases">
        <title>Genomic Encyclopedia of Archaeal and Bacterial Type Strains, Phase II (KMG-II): from individual species to whole genera.</title>
        <authorList>
            <person name="Goeker M."/>
        </authorList>
    </citation>
    <scope>NUCLEOTIDE SEQUENCE [LARGE SCALE GENOMIC DNA]</scope>
    <source>
        <strain evidence="11 12">DSM 43146</strain>
    </source>
</reference>
<dbReference type="PANTHER" id="PTHR32282:SF33">
    <property type="entry name" value="PEPTIDOGLYCAN GLYCOSYLTRANSFERASE"/>
    <property type="match status" value="1"/>
</dbReference>
<dbReference type="InterPro" id="IPR012338">
    <property type="entry name" value="Beta-lactam/transpept-like"/>
</dbReference>
<dbReference type="CDD" id="cd06577">
    <property type="entry name" value="PASTA_pknB"/>
    <property type="match status" value="1"/>
</dbReference>
<organism evidence="11 12">
    <name type="scientific">Actinoplanes italicus</name>
    <dbReference type="NCBI Taxonomy" id="113567"/>
    <lineage>
        <taxon>Bacteria</taxon>
        <taxon>Bacillati</taxon>
        <taxon>Actinomycetota</taxon>
        <taxon>Actinomycetes</taxon>
        <taxon>Micromonosporales</taxon>
        <taxon>Micromonosporaceae</taxon>
        <taxon>Actinoplanes</taxon>
    </lineage>
</organism>
<evidence type="ECO:0000256" key="6">
    <source>
        <dbReference type="ARBA" id="ARBA00023268"/>
    </source>
</evidence>
<dbReference type="EMBL" id="PVMZ01000008">
    <property type="protein sequence ID" value="PRX20307.1"/>
    <property type="molecule type" value="Genomic_DNA"/>
</dbReference>
<feature type="region of interest" description="Disordered" evidence="9">
    <location>
        <begin position="780"/>
        <end position="803"/>
    </location>
</feature>
<evidence type="ECO:0000256" key="2">
    <source>
        <dbReference type="ARBA" id="ARBA00022670"/>
    </source>
</evidence>
<evidence type="ECO:0000256" key="9">
    <source>
        <dbReference type="SAM" id="MobiDB-lite"/>
    </source>
</evidence>
<dbReference type="InterPro" id="IPR023346">
    <property type="entry name" value="Lysozyme-like_dom_sf"/>
</dbReference>
<keyword evidence="6" id="KW-0511">Multifunctional enzyme</keyword>
<dbReference type="SUPFAM" id="SSF56601">
    <property type="entry name" value="beta-lactamase/transpeptidase-like"/>
    <property type="match status" value="1"/>
</dbReference>
<evidence type="ECO:0000259" key="10">
    <source>
        <dbReference type="PROSITE" id="PS51178"/>
    </source>
</evidence>
<comment type="catalytic activity">
    <reaction evidence="7">
        <text>Preferential cleavage: (Ac)2-L-Lys-D-Ala-|-D-Ala. Also transpeptidation of peptidyl-alanyl moieties that are N-acyl substituents of D-alanine.</text>
        <dbReference type="EC" id="3.4.16.4"/>
    </reaction>
</comment>
<dbReference type="RefSeq" id="WP_106320795.1">
    <property type="nucleotide sequence ID" value="NZ_BOMO01000130.1"/>
</dbReference>
<sequence length="803" mass="86027">MSSWFRRRDHNIFTNATSLLVCGLLAGVVVAAAAFPAAAMTGLAAKAGGQTFAGLPSELKEFSSPQITRVYASDGKTQIAVFYDEFRSDVPLKDISKNMQAAILAAEDRKFYEHNGVDVKGIARAFVSNQNGGSQQGASTLTMQYVRMSLAYSATNPQEVIDATEDSPKRKITEMKYAMQISKQLTKDQILERYLNIAPFGLQTYGIFAASHVYFNKKPKDLTVGESAMLAGMVKAPSDYNPTTPGGHELITDRRNNYIIPAMVDMGAVTAADAEKAKKEAVPTKVRQVGRGCAWVARNNWGFFCDFFYRWWLDQESFGATTYDRERRLKSGGYKVVTTLDLKGQSGARREIAERQSDSSQNALLLAGIEPGNGKVRLLAANRKFKLDDPAKPENKLNSDPKKAKLKIRGTHPNTTNPLMSGGGDITGYQAGSVFKIFPIIAALENNYPLSYTIKAEKQYKSGYIVGPGPATCGGHFYCPKNSGGGGAGVYTMWSAFAKSINTYFIPLQERVGAEKVIAVAKRFGVQFRQPKDADMTTKEGGANQFGAFSLGVTASTPLDMANAYATLAADGKYCAPTPIEQITTLNGEKIDIGKPFCNQATTKDVARAALDAARCPVGDSAQLGACNGATAGPTKGIVGHPVFGKSGTTDAEKTASLIVGTTKIVVAGYMANPDWPDHRDQMKHDIINPAVQYTVKEYMEGKPKVQFKKPGSSKIVFGEQRSIPNVKCDSVSSATNRLEDAGFHVSTGAEVDSECPKGTVASTDPSGRTIKNGAVVLQISNGKTGAPEPGTSAGPPGGRPGN</sequence>
<feature type="domain" description="PASTA" evidence="10">
    <location>
        <begin position="719"/>
        <end position="782"/>
    </location>
</feature>
<dbReference type="SUPFAM" id="SSF53955">
    <property type="entry name" value="Lysozyme-like"/>
    <property type="match status" value="1"/>
</dbReference>
<gene>
    <name evidence="11" type="ORF">CLV67_108101</name>
</gene>
<evidence type="ECO:0000313" key="11">
    <source>
        <dbReference type="EMBL" id="PRX20307.1"/>
    </source>
</evidence>
<dbReference type="PROSITE" id="PS51178">
    <property type="entry name" value="PASTA"/>
    <property type="match status" value="1"/>
</dbReference>
<accession>A0A2T0KAU5</accession>
<dbReference type="InterPro" id="IPR001460">
    <property type="entry name" value="PCN-bd_Tpept"/>
</dbReference>
<dbReference type="Gene3D" id="3.40.710.10">
    <property type="entry name" value="DD-peptidase/beta-lactamase superfamily"/>
    <property type="match status" value="1"/>
</dbReference>
<evidence type="ECO:0000256" key="5">
    <source>
        <dbReference type="ARBA" id="ARBA00022801"/>
    </source>
</evidence>
<proteinExistence type="predicted"/>
<dbReference type="PANTHER" id="PTHR32282">
    <property type="entry name" value="BINDING PROTEIN TRANSPEPTIDASE, PUTATIVE-RELATED"/>
    <property type="match status" value="1"/>
</dbReference>
<dbReference type="InterPro" id="IPR036950">
    <property type="entry name" value="PBP_transglycosylase"/>
</dbReference>
<keyword evidence="4" id="KW-0808">Transferase</keyword>
<dbReference type="GO" id="GO:0006508">
    <property type="term" value="P:proteolysis"/>
    <property type="evidence" value="ECO:0007669"/>
    <property type="project" value="UniProtKB-KW"/>
</dbReference>
<evidence type="ECO:0000256" key="8">
    <source>
        <dbReference type="ARBA" id="ARBA00049902"/>
    </source>
</evidence>
<dbReference type="InterPro" id="IPR005543">
    <property type="entry name" value="PASTA_dom"/>
</dbReference>
<keyword evidence="3" id="KW-0328">Glycosyltransferase</keyword>
<dbReference type="AlphaFoldDB" id="A0A2T0KAU5"/>
<dbReference type="GO" id="GO:0009002">
    <property type="term" value="F:serine-type D-Ala-D-Ala carboxypeptidase activity"/>
    <property type="evidence" value="ECO:0007669"/>
    <property type="project" value="UniProtKB-EC"/>
</dbReference>
<dbReference type="Gene3D" id="3.30.10.20">
    <property type="match status" value="1"/>
</dbReference>
<name>A0A2T0KAU5_9ACTN</name>
<evidence type="ECO:0000256" key="4">
    <source>
        <dbReference type="ARBA" id="ARBA00022679"/>
    </source>
</evidence>
<evidence type="ECO:0000256" key="3">
    <source>
        <dbReference type="ARBA" id="ARBA00022676"/>
    </source>
</evidence>
<dbReference type="Pfam" id="PF00912">
    <property type="entry name" value="Transgly"/>
    <property type="match status" value="1"/>
</dbReference>
<dbReference type="GO" id="GO:0009252">
    <property type="term" value="P:peptidoglycan biosynthetic process"/>
    <property type="evidence" value="ECO:0007669"/>
    <property type="project" value="TreeGrafter"/>
</dbReference>
<dbReference type="Pfam" id="PF03793">
    <property type="entry name" value="PASTA"/>
    <property type="match status" value="1"/>
</dbReference>
<keyword evidence="2" id="KW-0645">Protease</keyword>
<dbReference type="OrthoDB" id="3397599at2"/>
<dbReference type="Pfam" id="PF00905">
    <property type="entry name" value="Transpeptidase"/>
    <property type="match status" value="1"/>
</dbReference>
<comment type="catalytic activity">
    <reaction evidence="8">
        <text>[GlcNAc-(1-&gt;4)-Mur2Ac(oyl-L-Ala-gamma-D-Glu-L-Lys-D-Ala-D-Ala)](n)-di-trans,octa-cis-undecaprenyl diphosphate + beta-D-GlcNAc-(1-&gt;4)-Mur2Ac(oyl-L-Ala-gamma-D-Glu-L-Lys-D-Ala-D-Ala)-di-trans,octa-cis-undecaprenyl diphosphate = [GlcNAc-(1-&gt;4)-Mur2Ac(oyl-L-Ala-gamma-D-Glu-L-Lys-D-Ala-D-Ala)](n+1)-di-trans,octa-cis-undecaprenyl diphosphate + di-trans,octa-cis-undecaprenyl diphosphate + H(+)</text>
        <dbReference type="Rhea" id="RHEA:23708"/>
        <dbReference type="Rhea" id="RHEA-COMP:9602"/>
        <dbReference type="Rhea" id="RHEA-COMP:9603"/>
        <dbReference type="ChEBI" id="CHEBI:15378"/>
        <dbReference type="ChEBI" id="CHEBI:58405"/>
        <dbReference type="ChEBI" id="CHEBI:60033"/>
        <dbReference type="ChEBI" id="CHEBI:78435"/>
        <dbReference type="EC" id="2.4.99.28"/>
    </reaction>
</comment>
<dbReference type="GO" id="GO:0030288">
    <property type="term" value="C:outer membrane-bounded periplasmic space"/>
    <property type="evidence" value="ECO:0007669"/>
    <property type="project" value="TreeGrafter"/>
</dbReference>
<protein>
    <submittedName>
        <fullName evidence="11">Membrane peptidoglycan carboxypeptidase</fullName>
    </submittedName>
</protein>
<keyword evidence="5" id="KW-0378">Hydrolase</keyword>
<dbReference type="SMART" id="SM00740">
    <property type="entry name" value="PASTA"/>
    <property type="match status" value="1"/>
</dbReference>
<dbReference type="GO" id="GO:0008658">
    <property type="term" value="F:penicillin binding"/>
    <property type="evidence" value="ECO:0007669"/>
    <property type="project" value="InterPro"/>
</dbReference>
<evidence type="ECO:0000313" key="12">
    <source>
        <dbReference type="Proteomes" id="UP000239415"/>
    </source>
</evidence>
<evidence type="ECO:0000256" key="1">
    <source>
        <dbReference type="ARBA" id="ARBA00022645"/>
    </source>
</evidence>
<dbReference type="GO" id="GO:0008955">
    <property type="term" value="F:peptidoglycan glycosyltransferase activity"/>
    <property type="evidence" value="ECO:0007669"/>
    <property type="project" value="UniProtKB-EC"/>
</dbReference>
<dbReference type="InterPro" id="IPR001264">
    <property type="entry name" value="Glyco_trans_51"/>
</dbReference>
<dbReference type="Proteomes" id="UP000239415">
    <property type="component" value="Unassembled WGS sequence"/>
</dbReference>